<comment type="cofactor">
    <cofactor evidence="1">
        <name>FAD</name>
        <dbReference type="ChEBI" id="CHEBI:57692"/>
    </cofactor>
</comment>
<evidence type="ECO:0000256" key="2">
    <source>
        <dbReference type="ARBA" id="ARBA00005272"/>
    </source>
</evidence>
<dbReference type="RefSeq" id="WP_344864060.1">
    <property type="nucleotide sequence ID" value="NZ_BAAAUT010000051.1"/>
</dbReference>
<dbReference type="InterPro" id="IPR036188">
    <property type="entry name" value="FAD/NAD-bd_sf"/>
</dbReference>
<organism evidence="7 8">
    <name type="scientific">Planomonospora alba</name>
    <dbReference type="NCBI Taxonomy" id="161354"/>
    <lineage>
        <taxon>Bacteria</taxon>
        <taxon>Bacillati</taxon>
        <taxon>Actinomycetota</taxon>
        <taxon>Actinomycetes</taxon>
        <taxon>Streptosporangiales</taxon>
        <taxon>Streptosporangiaceae</taxon>
        <taxon>Planomonospora</taxon>
    </lineage>
</organism>
<dbReference type="InterPro" id="IPR051169">
    <property type="entry name" value="NADH-Q_oxidoreductase"/>
</dbReference>
<protein>
    <submittedName>
        <fullName evidence="7">FAD-dependent oxidoreductase</fullName>
    </submittedName>
</protein>
<evidence type="ECO:0000256" key="4">
    <source>
        <dbReference type="ARBA" id="ARBA00022827"/>
    </source>
</evidence>
<dbReference type="Proteomes" id="UP001500320">
    <property type="component" value="Unassembled WGS sequence"/>
</dbReference>
<gene>
    <name evidence="7" type="ORF">GCM10010466_52950</name>
</gene>
<evidence type="ECO:0000256" key="3">
    <source>
        <dbReference type="ARBA" id="ARBA00022630"/>
    </source>
</evidence>
<dbReference type="PRINTS" id="PR00368">
    <property type="entry name" value="FADPNR"/>
</dbReference>
<keyword evidence="4" id="KW-0274">FAD</keyword>
<evidence type="ECO:0000256" key="1">
    <source>
        <dbReference type="ARBA" id="ARBA00001974"/>
    </source>
</evidence>
<dbReference type="SUPFAM" id="SSF51905">
    <property type="entry name" value="FAD/NAD(P)-binding domain"/>
    <property type="match status" value="1"/>
</dbReference>
<reference evidence="8" key="1">
    <citation type="journal article" date="2019" name="Int. J. Syst. Evol. Microbiol.">
        <title>The Global Catalogue of Microorganisms (GCM) 10K type strain sequencing project: providing services to taxonomists for standard genome sequencing and annotation.</title>
        <authorList>
            <consortium name="The Broad Institute Genomics Platform"/>
            <consortium name="The Broad Institute Genome Sequencing Center for Infectious Disease"/>
            <person name="Wu L."/>
            <person name="Ma J."/>
        </authorList>
    </citation>
    <scope>NUCLEOTIDE SEQUENCE [LARGE SCALE GENOMIC DNA]</scope>
    <source>
        <strain evidence="8">JCM 9373</strain>
    </source>
</reference>
<comment type="caution">
    <text evidence="7">The sequence shown here is derived from an EMBL/GenBank/DDBJ whole genome shotgun (WGS) entry which is preliminary data.</text>
</comment>
<proteinExistence type="inferred from homology"/>
<sequence length="376" mass="39160">MTMHIVVLGAGYAGLGAAKRAARRLRGTDARVTLVNMSERFVERVRLHQFAAGQELADLPLRGLLGGTGVELVVAGVTGIDPGERVVRLDAAPHEVGYDVLVYALGSGADVDAVPGAAEHAFTLATAEGAARLRSRLAALPAARSVAVVGGGLTGIEAAAEFKETQPRLEVQLVCAGPVGDGLVARARRHLHRAFHRLDVTVREHTPVAEVGPDGLLLEDGGELPADVVVWAAGFRVAGLAAAAGLATDEQGRILVDATLRSRSHPEVFGAGDAAAAHVAGGVARMSCQTSLPMGLRAGDAVARLVSGRDLRPAGIRHLWQNISLGRRDGVTQFSRADDSPLGPVLTGRASARYKEAVTRGTVWRMRHPGPCRPGA</sequence>
<evidence type="ECO:0000313" key="8">
    <source>
        <dbReference type="Proteomes" id="UP001500320"/>
    </source>
</evidence>
<name>A0ABP6NQF1_9ACTN</name>
<evidence type="ECO:0000256" key="5">
    <source>
        <dbReference type="ARBA" id="ARBA00023002"/>
    </source>
</evidence>
<keyword evidence="8" id="KW-1185">Reference proteome</keyword>
<comment type="similarity">
    <text evidence="2">Belongs to the NADH dehydrogenase family.</text>
</comment>
<dbReference type="PRINTS" id="PR00411">
    <property type="entry name" value="PNDRDTASEI"/>
</dbReference>
<evidence type="ECO:0000259" key="6">
    <source>
        <dbReference type="Pfam" id="PF07992"/>
    </source>
</evidence>
<dbReference type="Gene3D" id="3.50.50.100">
    <property type="match status" value="1"/>
</dbReference>
<dbReference type="EMBL" id="BAAAUT010000051">
    <property type="protein sequence ID" value="GAA3155429.1"/>
    <property type="molecule type" value="Genomic_DNA"/>
</dbReference>
<evidence type="ECO:0000313" key="7">
    <source>
        <dbReference type="EMBL" id="GAA3155429.1"/>
    </source>
</evidence>
<keyword evidence="3" id="KW-0285">Flavoprotein</keyword>
<dbReference type="PANTHER" id="PTHR42913:SF3">
    <property type="entry name" value="64 KDA MITOCHONDRIAL NADH DEHYDROGENASE (EUROFUNG)"/>
    <property type="match status" value="1"/>
</dbReference>
<accession>A0ABP6NQF1</accession>
<feature type="domain" description="FAD/NAD(P)-binding" evidence="6">
    <location>
        <begin position="3"/>
        <end position="280"/>
    </location>
</feature>
<keyword evidence="5" id="KW-0560">Oxidoreductase</keyword>
<dbReference type="PANTHER" id="PTHR42913">
    <property type="entry name" value="APOPTOSIS-INDUCING FACTOR 1"/>
    <property type="match status" value="1"/>
</dbReference>
<dbReference type="Pfam" id="PF07992">
    <property type="entry name" value="Pyr_redox_2"/>
    <property type="match status" value="1"/>
</dbReference>
<dbReference type="InterPro" id="IPR023753">
    <property type="entry name" value="FAD/NAD-binding_dom"/>
</dbReference>